<sequence length="172" mass="19688">MEINSIKTIVSTNFNQTEDVIRKDIENLLEKYKIELKSLSKMIGVDYVWLKDYMDGKNKLYDFFTNIVNSGENNEESLKNSNIPNPSHLCNMIFMLSEGIGMVNEDDRVKGVIDVLIAEFGISYETLAIYSGLELRDLQSFMNDTNSVSCEKKYKLAVASLFLHYLCKKPSN</sequence>
<gene>
    <name evidence="2" type="ORF">BCD95_003381</name>
    <name evidence="1" type="ORF">IS491_20080</name>
</gene>
<dbReference type="InterPro" id="IPR046930">
    <property type="entry name" value="HTH_60"/>
</dbReference>
<dbReference type="AlphaFoldDB" id="A0A1S8NT38"/>
<dbReference type="EMBL" id="JADOEF010000001">
    <property type="protein sequence ID" value="MBF7810921.1"/>
    <property type="molecule type" value="Genomic_DNA"/>
</dbReference>
<protein>
    <submittedName>
        <fullName evidence="1">Uncharacterized protein</fullName>
    </submittedName>
</protein>
<dbReference type="Pfam" id="PF20317">
    <property type="entry name" value="HTH_60"/>
    <property type="match status" value="1"/>
</dbReference>
<evidence type="ECO:0000313" key="2">
    <source>
        <dbReference type="EMBL" id="NSB15122.1"/>
    </source>
</evidence>
<dbReference type="GeneID" id="66343833"/>
<accession>A0A1S8NT38</accession>
<evidence type="ECO:0000313" key="1">
    <source>
        <dbReference type="EMBL" id="MBF7810921.1"/>
    </source>
</evidence>
<name>A0A1S8NT38_CLOBE</name>
<dbReference type="RefSeq" id="WP_012058513.1">
    <property type="nucleotide sequence ID" value="NZ_BKAK01000191.1"/>
</dbReference>
<comment type="caution">
    <text evidence="1">The sequence shown here is derived from an EMBL/GenBank/DDBJ whole genome shotgun (WGS) entry which is preliminary data.</text>
</comment>
<evidence type="ECO:0000313" key="3">
    <source>
        <dbReference type="Proteomes" id="UP000631418"/>
    </source>
</evidence>
<dbReference type="EMBL" id="JABTDW010000001">
    <property type="protein sequence ID" value="NSB15122.1"/>
    <property type="molecule type" value="Genomic_DNA"/>
</dbReference>
<proteinExistence type="predicted"/>
<dbReference type="Proteomes" id="UP000822184">
    <property type="component" value="Unassembled WGS sequence"/>
</dbReference>
<reference evidence="1" key="2">
    <citation type="submission" date="2020-11" db="EMBL/GenBank/DDBJ databases">
        <authorList>
            <person name="Thieme N."/>
            <person name="Liebl W."/>
            <person name="Zverlov V."/>
        </authorList>
    </citation>
    <scope>NUCLEOTIDE SEQUENCE</scope>
    <source>
        <strain evidence="1">NT08</strain>
    </source>
</reference>
<dbReference type="Proteomes" id="UP000631418">
    <property type="component" value="Unassembled WGS sequence"/>
</dbReference>
<dbReference type="OMA" id="TGIDINW"/>
<organism evidence="1 3">
    <name type="scientific">Clostridium beijerinckii</name>
    <name type="common">Clostridium MP</name>
    <dbReference type="NCBI Taxonomy" id="1520"/>
    <lineage>
        <taxon>Bacteria</taxon>
        <taxon>Bacillati</taxon>
        <taxon>Bacillota</taxon>
        <taxon>Clostridia</taxon>
        <taxon>Eubacteriales</taxon>
        <taxon>Clostridiaceae</taxon>
        <taxon>Clostridium</taxon>
    </lineage>
</organism>
<reference evidence="2" key="1">
    <citation type="submission" date="2020-06" db="EMBL/GenBank/DDBJ databases">
        <title>Genomic insights into acetone-butanol-ethanol (ABE) fermentation by sequencing solventogenic clostridia strains.</title>
        <authorList>
            <person name="Brown S."/>
        </authorList>
    </citation>
    <scope>NUCLEOTIDE SEQUENCE</scope>
    <source>
        <strain evidence="2">DJ123</strain>
    </source>
</reference>